<proteinExistence type="predicted"/>
<accession>A0A8D9UHC3</accession>
<name>A0A8D9UHC3_9CAUD</name>
<organism evidence="1">
    <name type="scientific">Podoviridae sp. ct5O42</name>
    <dbReference type="NCBI Taxonomy" id="2826084"/>
    <lineage>
        <taxon>Viruses</taxon>
        <taxon>Duplodnaviria</taxon>
        <taxon>Heunggongvirae</taxon>
        <taxon>Uroviricota</taxon>
        <taxon>Caudoviricetes</taxon>
    </lineage>
</organism>
<dbReference type="EMBL" id="BK014723">
    <property type="protein sequence ID" value="DAD55376.1"/>
    <property type="molecule type" value="Genomic_DNA"/>
</dbReference>
<sequence length="46" mass="5411">MLLQGFFGGDCWTRTSDLLRVNYGAQIFTTILDDLSGFWRLFYMKL</sequence>
<evidence type="ECO:0000313" key="1">
    <source>
        <dbReference type="EMBL" id="DAD55376.1"/>
    </source>
</evidence>
<reference evidence="1" key="1">
    <citation type="journal article" date="2021" name="Proc. Natl. Acad. Sci. U.S.A.">
        <title>A Catalog of Tens of Thousands of Viruses from Human Metagenomes Reveals Hidden Associations with Chronic Diseases.</title>
        <authorList>
            <person name="Tisza M.J."/>
            <person name="Buck C.B."/>
        </authorList>
    </citation>
    <scope>NUCLEOTIDE SEQUENCE</scope>
    <source>
        <strain evidence="1">Ct5O42</strain>
    </source>
</reference>
<protein>
    <submittedName>
        <fullName evidence="1">Uncharacterized protein</fullName>
    </submittedName>
</protein>